<name>A0A9W6PDC3_9ACTN</name>
<accession>A0A9W6PDC3</accession>
<evidence type="ECO:0000313" key="2">
    <source>
        <dbReference type="EMBL" id="GLW52862.1"/>
    </source>
</evidence>
<organism evidence="2 3">
    <name type="scientific">Kitasatospora phosalacinea</name>
    <dbReference type="NCBI Taxonomy" id="2065"/>
    <lineage>
        <taxon>Bacteria</taxon>
        <taxon>Bacillati</taxon>
        <taxon>Actinomycetota</taxon>
        <taxon>Actinomycetes</taxon>
        <taxon>Kitasatosporales</taxon>
        <taxon>Streptomycetaceae</taxon>
        <taxon>Kitasatospora</taxon>
    </lineage>
</organism>
<sequence>MVTGRRALGWSAGLMAVYGVVRLLPGSRDVGAGWTVGHLALFAALALLGVGLVELWRLGGRDSAWGRGWLATGCAGTAAGLAQAGIDLYANAVSADRAARSEVFDRVQSVPGVLPLVYDVVPVLLYVGLIALLVRLSLRGAAPWWSPALVLLGTLATAASLDYLAVGAALYLLAFLPVITGGRGRGRAVPSGA</sequence>
<keyword evidence="1" id="KW-0472">Membrane</keyword>
<comment type="caution">
    <text evidence="2">The sequence shown here is derived from an EMBL/GenBank/DDBJ whole genome shotgun (WGS) entry which is preliminary data.</text>
</comment>
<keyword evidence="1" id="KW-0812">Transmembrane</keyword>
<evidence type="ECO:0000313" key="3">
    <source>
        <dbReference type="Proteomes" id="UP001165143"/>
    </source>
</evidence>
<feature type="transmembrane region" description="Helical" evidence="1">
    <location>
        <begin position="116"/>
        <end position="136"/>
    </location>
</feature>
<feature type="transmembrane region" description="Helical" evidence="1">
    <location>
        <begin position="7"/>
        <end position="24"/>
    </location>
</feature>
<dbReference type="EMBL" id="BSRX01000004">
    <property type="protein sequence ID" value="GLW52862.1"/>
    <property type="molecule type" value="Genomic_DNA"/>
</dbReference>
<gene>
    <name evidence="2" type="ORF">Kpho01_08730</name>
</gene>
<reference evidence="2" key="1">
    <citation type="submission" date="2023-02" db="EMBL/GenBank/DDBJ databases">
        <title>Kitasatospora phosalacinea NBRC 14362.</title>
        <authorList>
            <person name="Ichikawa N."/>
            <person name="Sato H."/>
            <person name="Tonouchi N."/>
        </authorList>
    </citation>
    <scope>NUCLEOTIDE SEQUENCE</scope>
    <source>
        <strain evidence="2">NBRC 14362</strain>
    </source>
</reference>
<proteinExistence type="predicted"/>
<feature type="transmembrane region" description="Helical" evidence="1">
    <location>
        <begin position="148"/>
        <end position="174"/>
    </location>
</feature>
<protein>
    <submittedName>
        <fullName evidence="2">Uncharacterized protein</fullName>
    </submittedName>
</protein>
<dbReference type="Proteomes" id="UP001165143">
    <property type="component" value="Unassembled WGS sequence"/>
</dbReference>
<feature type="transmembrane region" description="Helical" evidence="1">
    <location>
        <begin position="36"/>
        <end position="56"/>
    </location>
</feature>
<dbReference type="AlphaFoldDB" id="A0A9W6PDC3"/>
<dbReference type="OrthoDB" id="3539663at2"/>
<evidence type="ECO:0000256" key="1">
    <source>
        <dbReference type="SAM" id="Phobius"/>
    </source>
</evidence>
<feature type="transmembrane region" description="Helical" evidence="1">
    <location>
        <begin position="68"/>
        <end position="86"/>
    </location>
</feature>
<keyword evidence="1" id="KW-1133">Transmembrane helix</keyword>
<dbReference type="RefSeq" id="WP_063737489.1">
    <property type="nucleotide sequence ID" value="NZ_BSRX01000004.1"/>
</dbReference>